<organism evidence="2 3">
    <name type="scientific">Plenodomus tracheiphilus IPT5</name>
    <dbReference type="NCBI Taxonomy" id="1408161"/>
    <lineage>
        <taxon>Eukaryota</taxon>
        <taxon>Fungi</taxon>
        <taxon>Dikarya</taxon>
        <taxon>Ascomycota</taxon>
        <taxon>Pezizomycotina</taxon>
        <taxon>Dothideomycetes</taxon>
        <taxon>Pleosporomycetidae</taxon>
        <taxon>Pleosporales</taxon>
        <taxon>Pleosporineae</taxon>
        <taxon>Leptosphaeriaceae</taxon>
        <taxon>Plenodomus</taxon>
    </lineage>
</organism>
<name>A0A6A7BA50_9PLEO</name>
<sequence length="238" mass="26014">MANVRDIPGVALDLSEWSQKFYNGTFKWDAEGFTDDKGVYRNFDCYDPLARAPTPLPPILLDDEEGEYATEDRPTTQETPAIVDEVVLSHSDELAVRQHDVLRLPFGNWSKVKIGSNASDPFFSTSDRGTKVVTDKIRNDSIFSSESDHEVVTKDTKSDDGVAPEQEMGASSPLANHGSLSLPQATAAAGTTDKVMTTPTQTPGRVDIFGKGDRKNTVKHKVSNVLTTPNTTKVMPKV</sequence>
<proteinExistence type="predicted"/>
<protein>
    <submittedName>
        <fullName evidence="2">Uncharacterized protein</fullName>
    </submittedName>
</protein>
<evidence type="ECO:0000313" key="2">
    <source>
        <dbReference type="EMBL" id="KAF2851219.1"/>
    </source>
</evidence>
<evidence type="ECO:0000313" key="3">
    <source>
        <dbReference type="Proteomes" id="UP000799423"/>
    </source>
</evidence>
<keyword evidence="3" id="KW-1185">Reference proteome</keyword>
<gene>
    <name evidence="2" type="ORF">T440DRAFT_71296</name>
</gene>
<dbReference type="Proteomes" id="UP000799423">
    <property type="component" value="Unassembled WGS sequence"/>
</dbReference>
<feature type="region of interest" description="Disordered" evidence="1">
    <location>
        <begin position="144"/>
        <end position="212"/>
    </location>
</feature>
<feature type="compositionally biased region" description="Basic and acidic residues" evidence="1">
    <location>
        <begin position="146"/>
        <end position="160"/>
    </location>
</feature>
<feature type="compositionally biased region" description="Polar residues" evidence="1">
    <location>
        <begin position="194"/>
        <end position="203"/>
    </location>
</feature>
<reference evidence="2" key="1">
    <citation type="submission" date="2020-01" db="EMBL/GenBank/DDBJ databases">
        <authorList>
            <consortium name="DOE Joint Genome Institute"/>
            <person name="Haridas S."/>
            <person name="Albert R."/>
            <person name="Binder M."/>
            <person name="Bloem J."/>
            <person name="Labutti K."/>
            <person name="Salamov A."/>
            <person name="Andreopoulos B."/>
            <person name="Baker S.E."/>
            <person name="Barry K."/>
            <person name="Bills G."/>
            <person name="Bluhm B.H."/>
            <person name="Cannon C."/>
            <person name="Castanera R."/>
            <person name="Culley D.E."/>
            <person name="Daum C."/>
            <person name="Ezra D."/>
            <person name="Gonzalez J.B."/>
            <person name="Henrissat B."/>
            <person name="Kuo A."/>
            <person name="Liang C."/>
            <person name="Lipzen A."/>
            <person name="Lutzoni F."/>
            <person name="Magnuson J."/>
            <person name="Mondo S."/>
            <person name="Nolan M."/>
            <person name="Ohm R."/>
            <person name="Pangilinan J."/>
            <person name="Park H.-J."/>
            <person name="Ramirez L."/>
            <person name="Alfaro M."/>
            <person name="Sun H."/>
            <person name="Tritt A."/>
            <person name="Yoshinaga Y."/>
            <person name="Zwiers L.-H."/>
            <person name="Turgeon B.G."/>
            <person name="Goodwin S.B."/>
            <person name="Spatafora J.W."/>
            <person name="Crous P.W."/>
            <person name="Grigoriev I.V."/>
        </authorList>
    </citation>
    <scope>NUCLEOTIDE SEQUENCE</scope>
    <source>
        <strain evidence="2">IPT5</strain>
    </source>
</reference>
<evidence type="ECO:0000256" key="1">
    <source>
        <dbReference type="SAM" id="MobiDB-lite"/>
    </source>
</evidence>
<accession>A0A6A7BA50</accession>
<dbReference type="AlphaFoldDB" id="A0A6A7BA50"/>
<dbReference type="EMBL" id="MU006303">
    <property type="protein sequence ID" value="KAF2851219.1"/>
    <property type="molecule type" value="Genomic_DNA"/>
</dbReference>
<dbReference type="OrthoDB" id="3799586at2759"/>